<dbReference type="InterPro" id="IPR004761">
    <property type="entry name" value="Spore_GerAB"/>
</dbReference>
<protein>
    <submittedName>
        <fullName evidence="9">Spore germination protein KB</fullName>
    </submittedName>
</protein>
<dbReference type="EMBL" id="JACHXW010000023">
    <property type="protein sequence ID" value="MBB3155316.1"/>
    <property type="molecule type" value="Genomic_DNA"/>
</dbReference>
<dbReference type="AlphaFoldDB" id="A0A7W5CCQ5"/>
<comment type="caution">
    <text evidence="9">The sequence shown here is derived from an EMBL/GenBank/DDBJ whole genome shotgun (WGS) entry which is preliminary data.</text>
</comment>
<proteinExistence type="inferred from homology"/>
<keyword evidence="4" id="KW-0309">Germination</keyword>
<feature type="transmembrane region" description="Helical" evidence="8">
    <location>
        <begin position="164"/>
        <end position="184"/>
    </location>
</feature>
<evidence type="ECO:0000256" key="5">
    <source>
        <dbReference type="ARBA" id="ARBA00022692"/>
    </source>
</evidence>
<feature type="transmembrane region" description="Helical" evidence="8">
    <location>
        <begin position="38"/>
        <end position="60"/>
    </location>
</feature>
<feature type="transmembrane region" description="Helical" evidence="8">
    <location>
        <begin position="80"/>
        <end position="99"/>
    </location>
</feature>
<keyword evidence="6 8" id="KW-1133">Transmembrane helix</keyword>
<gene>
    <name evidence="9" type="ORF">FHS16_005424</name>
</gene>
<evidence type="ECO:0000256" key="7">
    <source>
        <dbReference type="ARBA" id="ARBA00023136"/>
    </source>
</evidence>
<keyword evidence="7 8" id="KW-0472">Membrane</keyword>
<feature type="transmembrane region" description="Helical" evidence="8">
    <location>
        <begin position="200"/>
        <end position="220"/>
    </location>
</feature>
<reference evidence="9 10" key="1">
    <citation type="submission" date="2020-08" db="EMBL/GenBank/DDBJ databases">
        <title>Genomic Encyclopedia of Type Strains, Phase III (KMG-III): the genomes of soil and plant-associated and newly described type strains.</title>
        <authorList>
            <person name="Whitman W."/>
        </authorList>
    </citation>
    <scope>NUCLEOTIDE SEQUENCE [LARGE SCALE GENOMIC DNA]</scope>
    <source>
        <strain evidence="9 10">CECT 8234</strain>
    </source>
</reference>
<feature type="transmembrane region" description="Helical" evidence="8">
    <location>
        <begin position="6"/>
        <end position="26"/>
    </location>
</feature>
<dbReference type="GO" id="GO:0009847">
    <property type="term" value="P:spore germination"/>
    <property type="evidence" value="ECO:0007669"/>
    <property type="project" value="InterPro"/>
</dbReference>
<feature type="transmembrane region" description="Helical" evidence="8">
    <location>
        <begin position="111"/>
        <end position="132"/>
    </location>
</feature>
<accession>A0A7W5CCQ5</accession>
<name>A0A7W5CCQ5_9BACL</name>
<keyword evidence="5 8" id="KW-0812">Transmembrane</keyword>
<evidence type="ECO:0000256" key="6">
    <source>
        <dbReference type="ARBA" id="ARBA00022989"/>
    </source>
</evidence>
<evidence type="ECO:0000256" key="8">
    <source>
        <dbReference type="SAM" id="Phobius"/>
    </source>
</evidence>
<evidence type="ECO:0000256" key="1">
    <source>
        <dbReference type="ARBA" id="ARBA00004141"/>
    </source>
</evidence>
<feature type="transmembrane region" description="Helical" evidence="8">
    <location>
        <begin position="232"/>
        <end position="253"/>
    </location>
</feature>
<comment type="similarity">
    <text evidence="2">Belongs to the amino acid-polyamine-organocation (APC) superfamily. Spore germination protein (SGP) (TC 2.A.3.9) family.</text>
</comment>
<dbReference type="PANTHER" id="PTHR34975:SF2">
    <property type="entry name" value="SPORE GERMINATION PROTEIN A2"/>
    <property type="match status" value="1"/>
</dbReference>
<evidence type="ECO:0000256" key="2">
    <source>
        <dbReference type="ARBA" id="ARBA00007998"/>
    </source>
</evidence>
<dbReference type="Proteomes" id="UP000518605">
    <property type="component" value="Unassembled WGS sequence"/>
</dbReference>
<organism evidence="9 10">
    <name type="scientific">Paenibacillus endophyticus</name>
    <dbReference type="NCBI Taxonomy" id="1294268"/>
    <lineage>
        <taxon>Bacteria</taxon>
        <taxon>Bacillati</taxon>
        <taxon>Bacillota</taxon>
        <taxon>Bacilli</taxon>
        <taxon>Bacillales</taxon>
        <taxon>Paenibacillaceae</taxon>
        <taxon>Paenibacillus</taxon>
    </lineage>
</organism>
<dbReference type="Pfam" id="PF03845">
    <property type="entry name" value="Spore_permease"/>
    <property type="match status" value="1"/>
</dbReference>
<evidence type="ECO:0000256" key="4">
    <source>
        <dbReference type="ARBA" id="ARBA00022544"/>
    </source>
</evidence>
<keyword evidence="3" id="KW-0813">Transport</keyword>
<sequence length="262" mass="29018">MTTLLRITPIEIVVVLFVLVVAYAAHGGARTLGKLSEAIIGLVVLFFICIAFLLLLSGSLEPQRMLPFLSKGIMPLIKTSFSSSLWVPYGELIVFLVMFPQMGKKAAFRKAGMAAILSAGVILAFSDLLQIWSMGMEYEKYSTFPLLDAARLINISDFINRMDALVALIIIFGVFLKCAIFLYAGAKGISVIFGKPSKTYIYPFALMIGALSLLVSHNFAEHTEEGLHLVIQYLHIPFQLVIPLLTAIWIWILSKRRRGSSE</sequence>
<evidence type="ECO:0000313" key="10">
    <source>
        <dbReference type="Proteomes" id="UP000518605"/>
    </source>
</evidence>
<comment type="subcellular location">
    <subcellularLocation>
        <location evidence="1">Membrane</location>
        <topology evidence="1">Multi-pass membrane protein</topology>
    </subcellularLocation>
</comment>
<dbReference type="GO" id="GO:0016020">
    <property type="term" value="C:membrane"/>
    <property type="evidence" value="ECO:0007669"/>
    <property type="project" value="UniProtKB-SubCell"/>
</dbReference>
<keyword evidence="10" id="KW-1185">Reference proteome</keyword>
<evidence type="ECO:0000256" key="3">
    <source>
        <dbReference type="ARBA" id="ARBA00022448"/>
    </source>
</evidence>
<evidence type="ECO:0000313" key="9">
    <source>
        <dbReference type="EMBL" id="MBB3155316.1"/>
    </source>
</evidence>
<dbReference type="PANTHER" id="PTHR34975">
    <property type="entry name" value="SPORE GERMINATION PROTEIN A2"/>
    <property type="match status" value="1"/>
</dbReference>